<evidence type="ECO:0000313" key="6">
    <source>
        <dbReference type="EMBL" id="PYI32357.1"/>
    </source>
</evidence>
<comment type="subcellular location">
    <subcellularLocation>
        <location evidence="1">Secreted</location>
    </subcellularLocation>
</comment>
<organism evidence="6 7">
    <name type="scientific">Aspergillus indologenus CBS 114.80</name>
    <dbReference type="NCBI Taxonomy" id="1450541"/>
    <lineage>
        <taxon>Eukaryota</taxon>
        <taxon>Fungi</taxon>
        <taxon>Dikarya</taxon>
        <taxon>Ascomycota</taxon>
        <taxon>Pezizomycotina</taxon>
        <taxon>Eurotiomycetes</taxon>
        <taxon>Eurotiomycetidae</taxon>
        <taxon>Eurotiales</taxon>
        <taxon>Aspergillaceae</taxon>
        <taxon>Aspergillus</taxon>
        <taxon>Aspergillus subgen. Circumdati</taxon>
    </lineage>
</organism>
<accession>A0A2V5J4D7</accession>
<reference evidence="6 7" key="1">
    <citation type="submission" date="2018-02" db="EMBL/GenBank/DDBJ databases">
        <title>The genomes of Aspergillus section Nigri reveals drivers in fungal speciation.</title>
        <authorList>
            <consortium name="DOE Joint Genome Institute"/>
            <person name="Vesth T.C."/>
            <person name="Nybo J."/>
            <person name="Theobald S."/>
            <person name="Brandl J."/>
            <person name="Frisvad J.C."/>
            <person name="Nielsen K.F."/>
            <person name="Lyhne E.K."/>
            <person name="Kogle M.E."/>
            <person name="Kuo A."/>
            <person name="Riley R."/>
            <person name="Clum A."/>
            <person name="Nolan M."/>
            <person name="Lipzen A."/>
            <person name="Salamov A."/>
            <person name="Henrissat B."/>
            <person name="Wiebenga A."/>
            <person name="De vries R.P."/>
            <person name="Grigoriev I.V."/>
            <person name="Mortensen U.H."/>
            <person name="Andersen M.R."/>
            <person name="Baker S.E."/>
        </authorList>
    </citation>
    <scope>NUCLEOTIDE SEQUENCE [LARGE SCALE GENOMIC DNA]</scope>
    <source>
        <strain evidence="6 7">CBS 114.80</strain>
    </source>
</reference>
<dbReference type="AlphaFoldDB" id="A0A2V5J4D7"/>
<name>A0A2V5J4D7_9EURO</name>
<feature type="domain" description="MACPF" evidence="5">
    <location>
        <begin position="1"/>
        <end position="332"/>
    </location>
</feature>
<dbReference type="Proteomes" id="UP000248817">
    <property type="component" value="Unassembled WGS sequence"/>
</dbReference>
<dbReference type="SMART" id="SM00457">
    <property type="entry name" value="MACPF"/>
    <property type="match status" value="1"/>
</dbReference>
<keyword evidence="2" id="KW-0964">Secreted</keyword>
<keyword evidence="3" id="KW-0204">Cytolysis</keyword>
<evidence type="ECO:0000256" key="1">
    <source>
        <dbReference type="ARBA" id="ARBA00004613"/>
    </source>
</evidence>
<evidence type="ECO:0000256" key="3">
    <source>
        <dbReference type="ARBA" id="ARBA00022852"/>
    </source>
</evidence>
<evidence type="ECO:0000259" key="5">
    <source>
        <dbReference type="PROSITE" id="PS51412"/>
    </source>
</evidence>
<evidence type="ECO:0000313" key="7">
    <source>
        <dbReference type="Proteomes" id="UP000248817"/>
    </source>
</evidence>
<evidence type="ECO:0000256" key="4">
    <source>
        <dbReference type="ARBA" id="ARBA00023157"/>
    </source>
</evidence>
<dbReference type="GO" id="GO:0006956">
    <property type="term" value="P:complement activation"/>
    <property type="evidence" value="ECO:0007669"/>
    <property type="project" value="TreeGrafter"/>
</dbReference>
<proteinExistence type="predicted"/>
<gene>
    <name evidence="6" type="ORF">BP00DRAFT_414740</name>
</gene>
<dbReference type="GO" id="GO:0005579">
    <property type="term" value="C:membrane attack complex"/>
    <property type="evidence" value="ECO:0007669"/>
    <property type="project" value="TreeGrafter"/>
</dbReference>
<keyword evidence="7" id="KW-1185">Reference proteome</keyword>
<dbReference type="Pfam" id="PF01823">
    <property type="entry name" value="MACPF"/>
    <property type="match status" value="1"/>
</dbReference>
<dbReference type="PANTHER" id="PTHR45742:SF8">
    <property type="entry name" value="FLOCCULATION PROTEIN FLO11"/>
    <property type="match status" value="1"/>
</dbReference>
<dbReference type="PANTHER" id="PTHR45742">
    <property type="entry name" value="COMPLEMENT COMPONENT C6"/>
    <property type="match status" value="1"/>
</dbReference>
<dbReference type="InterPro" id="IPR020864">
    <property type="entry name" value="MACPF"/>
</dbReference>
<dbReference type="GO" id="GO:0031640">
    <property type="term" value="P:killing of cells of another organism"/>
    <property type="evidence" value="ECO:0007669"/>
    <property type="project" value="UniProtKB-KW"/>
</dbReference>
<dbReference type="PROSITE" id="PS51412">
    <property type="entry name" value="MACPF_2"/>
    <property type="match status" value="1"/>
</dbReference>
<protein>
    <recommendedName>
        <fullName evidence="5">MACPF domain-containing protein</fullName>
    </recommendedName>
</protein>
<dbReference type="EMBL" id="KZ825493">
    <property type="protein sequence ID" value="PYI32357.1"/>
    <property type="molecule type" value="Genomic_DNA"/>
</dbReference>
<keyword evidence="4" id="KW-1015">Disulfide bond</keyword>
<sequence>MVFNEAAGNELLFQNLLGSAINILERPDIFDIDDILKHIKDHAILDLATATKKVSLPSIEKSVSIRDNVKLVSSGNGTRTNDVEVQTGSELIDSFKADFTAKGKYAAISVEASGGYSLETTIDKSSMYALMSIQQDQFYTYLHTPRGKELSSLNADFLAAVHELPEWREKDETVQQKYRRFFNDYGTHVIRRCQYGCRFSLEVKTSNAAFKSKEEYKANVKAEFGENFGGGASAEKTSTFSDYKKERRTVSCVTGGNRGSSMILEREPGNKTYYEDWAKSINDVKSSAVTGVEVQALGTLLRDAGLTTRGDDLTKALKCFTLGPDSEPITVHGILSSDSFSFSNKYLTFRCWGEGFTEFELKGICGNEVKEDSDDPSARSLFAQPTFAGGMTGGIALRYFVARVKISGLTGKPFSVGIYTPDDGAKPGVRLTLFPPTGPIEITFDKRQNWNSCTIPSLLASGNYASN</sequence>
<dbReference type="GO" id="GO:0005576">
    <property type="term" value="C:extracellular region"/>
    <property type="evidence" value="ECO:0007669"/>
    <property type="project" value="UniProtKB-SubCell"/>
</dbReference>
<evidence type="ECO:0000256" key="2">
    <source>
        <dbReference type="ARBA" id="ARBA00022525"/>
    </source>
</evidence>